<keyword evidence="3" id="KW-1185">Reference proteome</keyword>
<reference evidence="2 3" key="1">
    <citation type="submission" date="2014-04" db="EMBL/GenBank/DDBJ databases">
        <authorList>
            <consortium name="DOE Joint Genome Institute"/>
            <person name="Kuo A."/>
            <person name="Martino E."/>
            <person name="Perotto S."/>
            <person name="Kohler A."/>
            <person name="Nagy L.G."/>
            <person name="Floudas D."/>
            <person name="Copeland A."/>
            <person name="Barry K.W."/>
            <person name="Cichocki N."/>
            <person name="Veneault-Fourrey C."/>
            <person name="LaButti K."/>
            <person name="Lindquist E.A."/>
            <person name="Lipzen A."/>
            <person name="Lundell T."/>
            <person name="Morin E."/>
            <person name="Murat C."/>
            <person name="Sun H."/>
            <person name="Tunlid A."/>
            <person name="Henrissat B."/>
            <person name="Grigoriev I.V."/>
            <person name="Hibbett D.S."/>
            <person name="Martin F."/>
            <person name="Nordberg H.P."/>
            <person name="Cantor M.N."/>
            <person name="Hua S.X."/>
        </authorList>
    </citation>
    <scope>NUCLEOTIDE SEQUENCE [LARGE SCALE GENOMIC DNA]</scope>
    <source>
        <strain evidence="2 3">Zn</strain>
    </source>
</reference>
<dbReference type="PANTHER" id="PTHR33112">
    <property type="entry name" value="DOMAIN PROTEIN, PUTATIVE-RELATED"/>
    <property type="match status" value="1"/>
</dbReference>
<dbReference type="Proteomes" id="UP000054321">
    <property type="component" value="Unassembled WGS sequence"/>
</dbReference>
<feature type="domain" description="Heterokaryon incompatibility" evidence="1">
    <location>
        <begin position="1"/>
        <end position="148"/>
    </location>
</feature>
<evidence type="ECO:0000313" key="2">
    <source>
        <dbReference type="EMBL" id="KIM99165.1"/>
    </source>
</evidence>
<dbReference type="InterPro" id="IPR010730">
    <property type="entry name" value="HET"/>
</dbReference>
<dbReference type="OrthoDB" id="3562689at2759"/>
<feature type="non-terminal residue" evidence="2">
    <location>
        <position position="1"/>
    </location>
</feature>
<evidence type="ECO:0000313" key="3">
    <source>
        <dbReference type="Proteomes" id="UP000054321"/>
    </source>
</evidence>
<proteinExistence type="predicted"/>
<dbReference type="AlphaFoldDB" id="A0A0C3GT42"/>
<sequence length="290" mass="33811">YICLSHCWGILGATQPLRLTKKNKPLFEKELPLLSMPQTFRDVLPLVRRLGISYLWIDSLCILQDDNYDWHREAAAMSSVYQNSWLTIAATASSNSNEGLYRVLDKYHYSARLKELRSIRLNLEHPFDGKPWETKTFPLLSRGWAFQERLLPPRVVHFTQHELIFECREGFWCECGIYKTHGCNQTTPKLSYNQMITKVGLENSERWHDIVSEYSRLDLSFYKDRLPAISGIAKHLQSTSRQELGKYLAGLWEGSLEFDLLWYSSHLRLLDRPQPKSAPSWSWAATKGRI</sequence>
<dbReference type="Pfam" id="PF06985">
    <property type="entry name" value="HET"/>
    <property type="match status" value="1"/>
</dbReference>
<name>A0A0C3GT42_OIDMZ</name>
<reference evidence="3" key="2">
    <citation type="submission" date="2015-01" db="EMBL/GenBank/DDBJ databases">
        <title>Evolutionary Origins and Diversification of the Mycorrhizal Mutualists.</title>
        <authorList>
            <consortium name="DOE Joint Genome Institute"/>
            <consortium name="Mycorrhizal Genomics Consortium"/>
            <person name="Kohler A."/>
            <person name="Kuo A."/>
            <person name="Nagy L.G."/>
            <person name="Floudas D."/>
            <person name="Copeland A."/>
            <person name="Barry K.W."/>
            <person name="Cichocki N."/>
            <person name="Veneault-Fourrey C."/>
            <person name="LaButti K."/>
            <person name="Lindquist E.A."/>
            <person name="Lipzen A."/>
            <person name="Lundell T."/>
            <person name="Morin E."/>
            <person name="Murat C."/>
            <person name="Riley R."/>
            <person name="Ohm R."/>
            <person name="Sun H."/>
            <person name="Tunlid A."/>
            <person name="Henrissat B."/>
            <person name="Grigoriev I.V."/>
            <person name="Hibbett D.S."/>
            <person name="Martin F."/>
        </authorList>
    </citation>
    <scope>NUCLEOTIDE SEQUENCE [LARGE SCALE GENOMIC DNA]</scope>
    <source>
        <strain evidence="3">Zn</strain>
    </source>
</reference>
<dbReference type="InParanoid" id="A0A0C3GT42"/>
<feature type="non-terminal residue" evidence="2">
    <location>
        <position position="290"/>
    </location>
</feature>
<dbReference type="PANTHER" id="PTHR33112:SF16">
    <property type="entry name" value="HETEROKARYON INCOMPATIBILITY DOMAIN-CONTAINING PROTEIN"/>
    <property type="match status" value="1"/>
</dbReference>
<accession>A0A0C3GT42</accession>
<evidence type="ECO:0000259" key="1">
    <source>
        <dbReference type="Pfam" id="PF06985"/>
    </source>
</evidence>
<dbReference type="EMBL" id="KN832879">
    <property type="protein sequence ID" value="KIM99165.1"/>
    <property type="molecule type" value="Genomic_DNA"/>
</dbReference>
<dbReference type="HOGENOM" id="CLU_002639_8_3_1"/>
<gene>
    <name evidence="2" type="ORF">OIDMADRAFT_76311</name>
</gene>
<organism evidence="2 3">
    <name type="scientific">Oidiodendron maius (strain Zn)</name>
    <dbReference type="NCBI Taxonomy" id="913774"/>
    <lineage>
        <taxon>Eukaryota</taxon>
        <taxon>Fungi</taxon>
        <taxon>Dikarya</taxon>
        <taxon>Ascomycota</taxon>
        <taxon>Pezizomycotina</taxon>
        <taxon>Leotiomycetes</taxon>
        <taxon>Leotiomycetes incertae sedis</taxon>
        <taxon>Myxotrichaceae</taxon>
        <taxon>Oidiodendron</taxon>
    </lineage>
</organism>
<protein>
    <recommendedName>
        <fullName evidence="1">Heterokaryon incompatibility domain-containing protein</fullName>
    </recommendedName>
</protein>